<protein>
    <submittedName>
        <fullName evidence="1">Uncharacterized protein</fullName>
    </submittedName>
</protein>
<evidence type="ECO:0000313" key="2">
    <source>
        <dbReference type="Proteomes" id="UP000002279"/>
    </source>
</evidence>
<reference evidence="1" key="2">
    <citation type="submission" date="2025-09" db="UniProtKB">
        <authorList>
            <consortium name="Ensembl"/>
        </authorList>
    </citation>
    <scope>IDENTIFICATION</scope>
    <source>
        <strain evidence="1">Glennie</strain>
    </source>
</reference>
<proteinExistence type="predicted"/>
<keyword evidence="2" id="KW-1185">Reference proteome</keyword>
<name>A0A6I8NF46_ORNAN</name>
<accession>A0A6I8NF46</accession>
<organism evidence="1 2">
    <name type="scientific">Ornithorhynchus anatinus</name>
    <name type="common">Duckbill platypus</name>
    <dbReference type="NCBI Taxonomy" id="9258"/>
    <lineage>
        <taxon>Eukaryota</taxon>
        <taxon>Metazoa</taxon>
        <taxon>Chordata</taxon>
        <taxon>Craniata</taxon>
        <taxon>Vertebrata</taxon>
        <taxon>Euteleostomi</taxon>
        <taxon>Mammalia</taxon>
        <taxon>Monotremata</taxon>
        <taxon>Ornithorhynchidae</taxon>
        <taxon>Ornithorhynchus</taxon>
    </lineage>
</organism>
<dbReference type="Ensembl" id="ENSOANT00000070194.1">
    <property type="protein sequence ID" value="ENSOANP00000039677.1"/>
    <property type="gene ID" value="ENSOANG00000044212.1"/>
</dbReference>
<dbReference type="AlphaFoldDB" id="A0A6I8NF46"/>
<dbReference type="InParanoid" id="A0A6I8NF46"/>
<sequence>MVDLCPASSRLRFRFLAATSLLNSTSVLSVLLQSVTIEHSAPSGVLPFG</sequence>
<evidence type="ECO:0000313" key="1">
    <source>
        <dbReference type="Ensembl" id="ENSOANP00000039677.1"/>
    </source>
</evidence>
<dbReference type="Proteomes" id="UP000002279">
    <property type="component" value="Unplaced"/>
</dbReference>
<dbReference type="GeneTree" id="ENSGT01130000278523"/>
<reference evidence="1" key="1">
    <citation type="submission" date="2025-08" db="UniProtKB">
        <authorList>
            <consortium name="Ensembl"/>
        </authorList>
    </citation>
    <scope>IDENTIFICATION</scope>
    <source>
        <strain evidence="1">Glennie</strain>
    </source>
</reference>